<evidence type="ECO:0000256" key="4">
    <source>
        <dbReference type="ARBA" id="ARBA00022490"/>
    </source>
</evidence>
<comment type="similarity">
    <text evidence="1 12 13 14">Belongs to the TRAFAC class TrmE-Era-EngA-EngB-Septin-like GTPase superfamily. Era GTPase family.</text>
</comment>
<feature type="binding site" evidence="12">
    <location>
        <begin position="132"/>
        <end position="135"/>
    </location>
    <ligand>
        <name>GTP</name>
        <dbReference type="ChEBI" id="CHEBI:37565"/>
    </ligand>
</feature>
<dbReference type="CDD" id="cd22534">
    <property type="entry name" value="KH-II_Era"/>
    <property type="match status" value="1"/>
</dbReference>
<dbReference type="GO" id="GO:0003924">
    <property type="term" value="F:GTPase activity"/>
    <property type="evidence" value="ECO:0007669"/>
    <property type="project" value="UniProtKB-UniRule"/>
</dbReference>
<keyword evidence="5 12" id="KW-0690">Ribosome biogenesis</keyword>
<keyword evidence="9 12" id="KW-0694">RNA-binding</keyword>
<name>A0A7Y4H8F4_9BRAD</name>
<dbReference type="GO" id="GO:0005525">
    <property type="term" value="F:GTP binding"/>
    <property type="evidence" value="ECO:0007669"/>
    <property type="project" value="UniProtKB-UniRule"/>
</dbReference>
<reference evidence="17 18" key="1">
    <citation type="submission" date="2020-03" db="EMBL/GenBank/DDBJ databases">
        <title>Bradyrhizobium diversity isolated from nodules of Muelleranthus trifoliolatus.</title>
        <authorList>
            <person name="Klepa M."/>
            <person name="Helene L."/>
            <person name="Hungria M."/>
        </authorList>
    </citation>
    <scope>NUCLEOTIDE SEQUENCE [LARGE SCALE GENOMIC DNA]</scope>
    <source>
        <strain evidence="17 18">WSM 1744</strain>
    </source>
</reference>
<feature type="region of interest" description="G5" evidence="13">
    <location>
        <begin position="161"/>
        <end position="163"/>
    </location>
</feature>
<organism evidence="17 18">
    <name type="scientific">Bradyrhizobium archetypum</name>
    <dbReference type="NCBI Taxonomy" id="2721160"/>
    <lineage>
        <taxon>Bacteria</taxon>
        <taxon>Pseudomonadati</taxon>
        <taxon>Pseudomonadota</taxon>
        <taxon>Alphaproteobacteria</taxon>
        <taxon>Hyphomicrobiales</taxon>
        <taxon>Nitrobacteraceae</taxon>
        <taxon>Bradyrhizobium</taxon>
    </lineage>
</organism>
<comment type="subcellular location">
    <subcellularLocation>
        <location evidence="12">Cytoplasm</location>
    </subcellularLocation>
    <subcellularLocation>
        <location evidence="12">Cell membrane</location>
        <topology evidence="12">Peripheral membrane protein</topology>
    </subcellularLocation>
</comment>
<feature type="binding site" evidence="12">
    <location>
        <begin position="70"/>
        <end position="74"/>
    </location>
    <ligand>
        <name>GTP</name>
        <dbReference type="ChEBI" id="CHEBI:37565"/>
    </ligand>
</feature>
<dbReference type="InterPro" id="IPR009019">
    <property type="entry name" value="KH_sf_prok-type"/>
</dbReference>
<evidence type="ECO:0000256" key="13">
    <source>
        <dbReference type="PROSITE-ProRule" id="PRU01050"/>
    </source>
</evidence>
<evidence type="ECO:0000313" key="18">
    <source>
        <dbReference type="Proteomes" id="UP000528734"/>
    </source>
</evidence>
<proteinExistence type="inferred from homology"/>
<dbReference type="InterPro" id="IPR006073">
    <property type="entry name" value="GTP-bd"/>
</dbReference>
<comment type="subunit">
    <text evidence="12">Monomer.</text>
</comment>
<dbReference type="NCBIfam" id="TIGR00231">
    <property type="entry name" value="small_GTP"/>
    <property type="match status" value="1"/>
</dbReference>
<feature type="region of interest" description="G3" evidence="13">
    <location>
        <begin position="70"/>
        <end position="73"/>
    </location>
</feature>
<dbReference type="NCBIfam" id="TIGR00436">
    <property type="entry name" value="era"/>
    <property type="match status" value="1"/>
</dbReference>
<sequence>MTVESSPATAPAETRCGFVALIGAPNVGKSTLVNALVGSKVTIVSRKVQTTRALIRGIVVEDNAQIILVDTPGIFSPKRRLDRAMVSTAWSGAHDADLVCVLLDAKAGIDEEADAILGKLATVAHPKILVLNKIDLIPREKLLALAEAANERMKFDHTFMISALQGDGVDDLRKTLAKSVPPGPFHYPEDQMSDAPLRHLAAEITREKIYRQLHQELPYQSTVETDTWTERKDKSVRIEQTIFVERESQRKIVLGKGGATIKSIGADSRKEIAEILGVPVHLFLFVKVRENWGDDPDRYREMGLEFPKE</sequence>
<evidence type="ECO:0000256" key="6">
    <source>
        <dbReference type="ARBA" id="ARBA00022519"/>
    </source>
</evidence>
<evidence type="ECO:0000256" key="12">
    <source>
        <dbReference type="HAMAP-Rule" id="MF_00367"/>
    </source>
</evidence>
<dbReference type="InterPro" id="IPR005662">
    <property type="entry name" value="GTPase_Era-like"/>
</dbReference>
<evidence type="ECO:0000256" key="2">
    <source>
        <dbReference type="ARBA" id="ARBA00020484"/>
    </source>
</evidence>
<dbReference type="GO" id="GO:0005886">
    <property type="term" value="C:plasma membrane"/>
    <property type="evidence" value="ECO:0007669"/>
    <property type="project" value="UniProtKB-SubCell"/>
</dbReference>
<evidence type="ECO:0000256" key="5">
    <source>
        <dbReference type="ARBA" id="ARBA00022517"/>
    </source>
</evidence>
<keyword evidence="11 12" id="KW-0472">Membrane</keyword>
<comment type="caution">
    <text evidence="17">The sequence shown here is derived from an EMBL/GenBank/DDBJ whole genome shotgun (WGS) entry which is preliminary data.</text>
</comment>
<dbReference type="FunFam" id="3.40.50.300:FF:001190">
    <property type="entry name" value="GTP-binding protein ERG"/>
    <property type="match status" value="1"/>
</dbReference>
<feature type="domain" description="Era-type G" evidence="16">
    <location>
        <begin position="15"/>
        <end position="182"/>
    </location>
</feature>
<dbReference type="PROSITE" id="PS50823">
    <property type="entry name" value="KH_TYPE_2"/>
    <property type="match status" value="1"/>
</dbReference>
<dbReference type="EMBL" id="JAAVLW010000007">
    <property type="protein sequence ID" value="NOJ49343.1"/>
    <property type="molecule type" value="Genomic_DNA"/>
</dbReference>
<dbReference type="Proteomes" id="UP000528734">
    <property type="component" value="Unassembled WGS sequence"/>
</dbReference>
<evidence type="ECO:0000256" key="8">
    <source>
        <dbReference type="ARBA" id="ARBA00022741"/>
    </source>
</evidence>
<dbReference type="CDD" id="cd04163">
    <property type="entry name" value="Era"/>
    <property type="match status" value="1"/>
</dbReference>
<dbReference type="RefSeq" id="WP_171712409.1">
    <property type="nucleotide sequence ID" value="NZ_JAAVLW010000007.1"/>
</dbReference>
<evidence type="ECO:0000259" key="15">
    <source>
        <dbReference type="PROSITE" id="PS50823"/>
    </source>
</evidence>
<evidence type="ECO:0000256" key="7">
    <source>
        <dbReference type="ARBA" id="ARBA00022730"/>
    </source>
</evidence>
<dbReference type="GO" id="GO:0005829">
    <property type="term" value="C:cytosol"/>
    <property type="evidence" value="ECO:0007669"/>
    <property type="project" value="TreeGrafter"/>
</dbReference>
<keyword evidence="3 12" id="KW-1003">Cell membrane</keyword>
<dbReference type="InterPro" id="IPR015946">
    <property type="entry name" value="KH_dom-like_a/b"/>
</dbReference>
<accession>A0A7Y4H8F4</accession>
<feature type="binding site" evidence="12">
    <location>
        <begin position="23"/>
        <end position="30"/>
    </location>
    <ligand>
        <name>GTP</name>
        <dbReference type="ChEBI" id="CHEBI:37565"/>
    </ligand>
</feature>
<dbReference type="GO" id="GO:0043024">
    <property type="term" value="F:ribosomal small subunit binding"/>
    <property type="evidence" value="ECO:0007669"/>
    <property type="project" value="TreeGrafter"/>
</dbReference>
<comment type="function">
    <text evidence="12">An essential GTPase that binds both GDP and GTP, with rapid nucleotide exchange. Plays a role in 16S rRNA processing and 30S ribosomal subunit biogenesis and possibly also in cell cycle regulation and energy metabolism.</text>
</comment>
<dbReference type="AlphaFoldDB" id="A0A7Y4H8F4"/>
<feature type="region of interest" description="G2" evidence="13">
    <location>
        <begin position="49"/>
        <end position="53"/>
    </location>
</feature>
<dbReference type="InterPro" id="IPR027417">
    <property type="entry name" value="P-loop_NTPase"/>
</dbReference>
<dbReference type="SUPFAM" id="SSF54814">
    <property type="entry name" value="Prokaryotic type KH domain (KH-domain type II)"/>
    <property type="match status" value="1"/>
</dbReference>
<dbReference type="GO" id="GO:0070181">
    <property type="term" value="F:small ribosomal subunit rRNA binding"/>
    <property type="evidence" value="ECO:0007669"/>
    <property type="project" value="UniProtKB-UniRule"/>
</dbReference>
<dbReference type="Pfam" id="PF01926">
    <property type="entry name" value="MMR_HSR1"/>
    <property type="match status" value="1"/>
</dbReference>
<keyword evidence="6" id="KW-0997">Cell inner membrane</keyword>
<keyword evidence="10 12" id="KW-0342">GTP-binding</keyword>
<evidence type="ECO:0000313" key="17">
    <source>
        <dbReference type="EMBL" id="NOJ49343.1"/>
    </source>
</evidence>
<evidence type="ECO:0000256" key="3">
    <source>
        <dbReference type="ARBA" id="ARBA00022475"/>
    </source>
</evidence>
<dbReference type="InterPro" id="IPR030388">
    <property type="entry name" value="G_ERA_dom"/>
</dbReference>
<evidence type="ECO:0000259" key="16">
    <source>
        <dbReference type="PROSITE" id="PS51713"/>
    </source>
</evidence>
<dbReference type="PANTHER" id="PTHR42698">
    <property type="entry name" value="GTPASE ERA"/>
    <property type="match status" value="1"/>
</dbReference>
<dbReference type="PANTHER" id="PTHR42698:SF1">
    <property type="entry name" value="GTPASE ERA, MITOCHONDRIAL"/>
    <property type="match status" value="1"/>
</dbReference>
<gene>
    <name evidence="12" type="primary">era</name>
    <name evidence="17" type="ORF">HCN50_24355</name>
</gene>
<protein>
    <recommendedName>
        <fullName evidence="2 12">GTPase Era</fullName>
    </recommendedName>
</protein>
<evidence type="ECO:0000256" key="9">
    <source>
        <dbReference type="ARBA" id="ARBA00022884"/>
    </source>
</evidence>
<keyword evidence="7 12" id="KW-0699">rRNA-binding</keyword>
<dbReference type="NCBIfam" id="NF000908">
    <property type="entry name" value="PRK00089.1"/>
    <property type="match status" value="1"/>
</dbReference>
<dbReference type="SUPFAM" id="SSF52540">
    <property type="entry name" value="P-loop containing nucleoside triphosphate hydrolases"/>
    <property type="match status" value="1"/>
</dbReference>
<evidence type="ECO:0000256" key="1">
    <source>
        <dbReference type="ARBA" id="ARBA00007921"/>
    </source>
</evidence>
<dbReference type="GO" id="GO:0000028">
    <property type="term" value="P:ribosomal small subunit assembly"/>
    <property type="evidence" value="ECO:0007669"/>
    <property type="project" value="TreeGrafter"/>
</dbReference>
<keyword evidence="8 12" id="KW-0547">Nucleotide-binding</keyword>
<feature type="domain" description="KH type-2" evidence="15">
    <location>
        <begin position="213"/>
        <end position="290"/>
    </location>
</feature>
<keyword evidence="4 12" id="KW-0963">Cytoplasm</keyword>
<dbReference type="FunFam" id="3.30.300.20:FF:000031">
    <property type="entry name" value="GTPase Era"/>
    <property type="match status" value="1"/>
</dbReference>
<dbReference type="InterPro" id="IPR005225">
    <property type="entry name" value="Small_GTP-bd"/>
</dbReference>
<dbReference type="HAMAP" id="MF_00367">
    <property type="entry name" value="GTPase_Era"/>
    <property type="match status" value="1"/>
</dbReference>
<dbReference type="Gene3D" id="3.30.300.20">
    <property type="match status" value="1"/>
</dbReference>
<dbReference type="InterPro" id="IPR004044">
    <property type="entry name" value="KH_dom_type_2"/>
</dbReference>
<feature type="region of interest" description="G1" evidence="13">
    <location>
        <begin position="23"/>
        <end position="30"/>
    </location>
</feature>
<evidence type="ECO:0000256" key="10">
    <source>
        <dbReference type="ARBA" id="ARBA00023134"/>
    </source>
</evidence>
<dbReference type="Gene3D" id="3.40.50.300">
    <property type="entry name" value="P-loop containing nucleotide triphosphate hydrolases"/>
    <property type="match status" value="1"/>
</dbReference>
<evidence type="ECO:0000256" key="14">
    <source>
        <dbReference type="RuleBase" id="RU003761"/>
    </source>
</evidence>
<keyword evidence="18" id="KW-1185">Reference proteome</keyword>
<dbReference type="Pfam" id="PF07650">
    <property type="entry name" value="KH_2"/>
    <property type="match status" value="1"/>
</dbReference>
<dbReference type="PROSITE" id="PS51713">
    <property type="entry name" value="G_ERA"/>
    <property type="match status" value="1"/>
</dbReference>
<evidence type="ECO:0000256" key="11">
    <source>
        <dbReference type="ARBA" id="ARBA00023136"/>
    </source>
</evidence>
<feature type="region of interest" description="G4" evidence="13">
    <location>
        <begin position="132"/>
        <end position="135"/>
    </location>
</feature>